<dbReference type="GO" id="GO:0022625">
    <property type="term" value="C:cytosolic large ribosomal subunit"/>
    <property type="evidence" value="ECO:0007669"/>
    <property type="project" value="TreeGrafter"/>
</dbReference>
<dbReference type="GO" id="GO:0008097">
    <property type="term" value="F:5S rRNA binding"/>
    <property type="evidence" value="ECO:0007669"/>
    <property type="project" value="TreeGrafter"/>
</dbReference>
<dbReference type="InterPro" id="IPR004389">
    <property type="entry name" value="Ribosomal_uL18_bac-type"/>
</dbReference>
<comment type="function">
    <text evidence="7">This is one of the proteins that bind and probably mediate the attachment of the 5S RNA into the large ribosomal subunit, where it forms part of the central protuberance.</text>
</comment>
<evidence type="ECO:0000256" key="4">
    <source>
        <dbReference type="ARBA" id="ARBA00022980"/>
    </source>
</evidence>
<evidence type="ECO:0000256" key="3">
    <source>
        <dbReference type="ARBA" id="ARBA00022884"/>
    </source>
</evidence>
<keyword evidence="5 7" id="KW-0687">Ribonucleoprotein</keyword>
<sequence>MSKIDKASRRQKIKDRSRFSVAGTQEKPRLCVYRSLSQIYAQLIDDSGKMTIIAVSSMSKENKELKGSKTEVCHTVGKQLAEKALAKGITNVVFDRNGFRYHGRVKALADGAREAGLIF</sequence>
<protein>
    <recommendedName>
        <fullName evidence="6 7">Large ribosomal subunit protein uL18</fullName>
    </recommendedName>
</protein>
<dbReference type="SUPFAM" id="SSF53137">
    <property type="entry name" value="Translational machinery components"/>
    <property type="match status" value="1"/>
</dbReference>
<evidence type="ECO:0000313" key="9">
    <source>
        <dbReference type="EMBL" id="KZK73765.1"/>
    </source>
</evidence>
<dbReference type="GO" id="GO:0003735">
    <property type="term" value="F:structural constituent of ribosome"/>
    <property type="evidence" value="ECO:0007669"/>
    <property type="project" value="InterPro"/>
</dbReference>
<feature type="region of interest" description="Disordered" evidence="8">
    <location>
        <begin position="1"/>
        <end position="20"/>
    </location>
</feature>
<dbReference type="PANTHER" id="PTHR12899">
    <property type="entry name" value="39S RIBOSOMAL PROTEIN L18, MITOCHONDRIAL"/>
    <property type="match status" value="1"/>
</dbReference>
<dbReference type="InterPro" id="IPR005484">
    <property type="entry name" value="Ribosomal_uL18_bac/plant/anim"/>
</dbReference>
<dbReference type="NCBIfam" id="TIGR00060">
    <property type="entry name" value="L18_bact"/>
    <property type="match status" value="1"/>
</dbReference>
<evidence type="ECO:0000256" key="6">
    <source>
        <dbReference type="ARBA" id="ARBA00035197"/>
    </source>
</evidence>
<keyword evidence="4 7" id="KW-0689">Ribosomal protein</keyword>
<dbReference type="Pfam" id="PF00861">
    <property type="entry name" value="Ribosomal_L18p"/>
    <property type="match status" value="1"/>
</dbReference>
<dbReference type="Gene3D" id="3.30.420.100">
    <property type="match status" value="1"/>
</dbReference>
<name>A0A165LA12_PELLU</name>
<comment type="caution">
    <text evidence="9">The sequence shown here is derived from an EMBL/GenBank/DDBJ whole genome shotgun (WGS) entry which is preliminary data.</text>
</comment>
<dbReference type="GO" id="GO:0006412">
    <property type="term" value="P:translation"/>
    <property type="evidence" value="ECO:0007669"/>
    <property type="project" value="UniProtKB-UniRule"/>
</dbReference>
<dbReference type="RefSeq" id="WP_303682199.1">
    <property type="nucleotide sequence ID" value="NZ_LVWG01000034.1"/>
</dbReference>
<comment type="subunit">
    <text evidence="7">Part of the 50S ribosomal subunit; part of the 5S rRNA/L5/L18/L25 subcomplex. Contacts the 5S and 23S rRNAs.</text>
</comment>
<evidence type="ECO:0000313" key="10">
    <source>
        <dbReference type="Proteomes" id="UP000076481"/>
    </source>
</evidence>
<gene>
    <name evidence="7" type="primary">rplR</name>
    <name evidence="9" type="ORF">A3K90_01175</name>
</gene>
<comment type="similarity">
    <text evidence="1 7">Belongs to the universal ribosomal protein uL18 family.</text>
</comment>
<dbReference type="AlphaFoldDB" id="A0A165LA12"/>
<reference evidence="9 10" key="1">
    <citation type="submission" date="2016-03" db="EMBL/GenBank/DDBJ databases">
        <title>Speciation and ecological success in dimly lit waters: horizontal gene transfer in a green sulfur bacteria bloom unveiled by metagenomic assembly.</title>
        <authorList>
            <person name="Llorens-Mares T."/>
            <person name="Liu Z."/>
            <person name="Allen L.Z."/>
            <person name="Rusch D.B."/>
            <person name="Craig M.T."/>
            <person name="Dupont C.L."/>
            <person name="Bryant D.A."/>
            <person name="Casamayor E.O."/>
        </authorList>
    </citation>
    <scope>NUCLEOTIDE SEQUENCE [LARGE SCALE GENOMIC DNA]</scope>
    <source>
        <strain evidence="9">CIII</strain>
    </source>
</reference>
<dbReference type="CDD" id="cd00432">
    <property type="entry name" value="Ribosomal_L18_L5e"/>
    <property type="match status" value="1"/>
</dbReference>
<dbReference type="InterPro" id="IPR057268">
    <property type="entry name" value="Ribosomal_L18"/>
</dbReference>
<proteinExistence type="inferred from homology"/>
<dbReference type="Proteomes" id="UP000076481">
    <property type="component" value="Unassembled WGS sequence"/>
</dbReference>
<evidence type="ECO:0000256" key="8">
    <source>
        <dbReference type="SAM" id="MobiDB-lite"/>
    </source>
</evidence>
<dbReference type="FunFam" id="3.30.420.100:FF:000001">
    <property type="entry name" value="50S ribosomal protein L18"/>
    <property type="match status" value="1"/>
</dbReference>
<keyword evidence="2 7" id="KW-0699">rRNA-binding</keyword>
<dbReference type="EMBL" id="LVWG01000034">
    <property type="protein sequence ID" value="KZK73765.1"/>
    <property type="molecule type" value="Genomic_DNA"/>
</dbReference>
<feature type="compositionally biased region" description="Basic and acidic residues" evidence="8">
    <location>
        <begin position="1"/>
        <end position="18"/>
    </location>
</feature>
<evidence type="ECO:0000256" key="2">
    <source>
        <dbReference type="ARBA" id="ARBA00022730"/>
    </source>
</evidence>
<keyword evidence="3 7" id="KW-0694">RNA-binding</keyword>
<organism evidence="9 10">
    <name type="scientific">Pelodictyon luteolum</name>
    <dbReference type="NCBI Taxonomy" id="1100"/>
    <lineage>
        <taxon>Bacteria</taxon>
        <taxon>Pseudomonadati</taxon>
        <taxon>Chlorobiota</taxon>
        <taxon>Chlorobiia</taxon>
        <taxon>Chlorobiales</taxon>
        <taxon>Chlorobiaceae</taxon>
        <taxon>Chlorobium/Pelodictyon group</taxon>
        <taxon>Pelodictyon</taxon>
    </lineage>
</organism>
<evidence type="ECO:0000256" key="1">
    <source>
        <dbReference type="ARBA" id="ARBA00007116"/>
    </source>
</evidence>
<dbReference type="PANTHER" id="PTHR12899:SF3">
    <property type="entry name" value="LARGE RIBOSOMAL SUBUNIT PROTEIN UL18M"/>
    <property type="match status" value="1"/>
</dbReference>
<accession>A0A165LA12</accession>
<evidence type="ECO:0000256" key="5">
    <source>
        <dbReference type="ARBA" id="ARBA00023274"/>
    </source>
</evidence>
<dbReference type="HAMAP" id="MF_01337_B">
    <property type="entry name" value="Ribosomal_uL18_B"/>
    <property type="match status" value="1"/>
</dbReference>
<evidence type="ECO:0000256" key="7">
    <source>
        <dbReference type="HAMAP-Rule" id="MF_01337"/>
    </source>
</evidence>